<dbReference type="PROSITE" id="PS50893">
    <property type="entry name" value="ABC_TRANSPORTER_2"/>
    <property type="match status" value="1"/>
</dbReference>
<dbReference type="InterPro" id="IPR003593">
    <property type="entry name" value="AAA+_ATPase"/>
</dbReference>
<keyword evidence="4" id="KW-0410">Iron transport</keyword>
<proteinExistence type="predicted"/>
<evidence type="ECO:0000256" key="9">
    <source>
        <dbReference type="ARBA" id="ARBA00023136"/>
    </source>
</evidence>
<protein>
    <submittedName>
        <fullName evidence="11">ABC transporter ATP-binding protein</fullName>
    </submittedName>
</protein>
<reference evidence="12" key="1">
    <citation type="journal article" date="2019" name="Int. J. Syst. Evol. Microbiol.">
        <title>The Global Catalogue of Microorganisms (GCM) 10K type strain sequencing project: providing services to taxonomists for standard genome sequencing and annotation.</title>
        <authorList>
            <consortium name="The Broad Institute Genomics Platform"/>
            <consortium name="The Broad Institute Genome Sequencing Center for Infectious Disease"/>
            <person name="Wu L."/>
            <person name="Ma J."/>
        </authorList>
    </citation>
    <scope>NUCLEOTIDE SEQUENCE [LARGE SCALE GENOMIC DNA]</scope>
    <source>
        <strain evidence="12">CGMCC 4.7466</strain>
    </source>
</reference>
<keyword evidence="3" id="KW-1003">Cell membrane</keyword>
<name>A0ABV9T4B7_9BACT</name>
<organism evidence="11 12">
    <name type="scientific">Negadavirga shengliensis</name>
    <dbReference type="NCBI Taxonomy" id="1389218"/>
    <lineage>
        <taxon>Bacteria</taxon>
        <taxon>Pseudomonadati</taxon>
        <taxon>Bacteroidota</taxon>
        <taxon>Cytophagia</taxon>
        <taxon>Cytophagales</taxon>
        <taxon>Cyclobacteriaceae</taxon>
        <taxon>Negadavirga</taxon>
    </lineage>
</organism>
<evidence type="ECO:0000256" key="5">
    <source>
        <dbReference type="ARBA" id="ARBA00022741"/>
    </source>
</evidence>
<dbReference type="PANTHER" id="PTHR42771">
    <property type="entry name" value="IRON(3+)-HYDROXAMATE IMPORT ATP-BINDING PROTEIN FHUC"/>
    <property type="match status" value="1"/>
</dbReference>
<sequence>MSKQHPILQANDLELGYLKGNVLFPVARNLAFDLYPGQLTCLMGPNGVGKSTLLKAILGSNPPIRGKLTLNKKNIADYAAEHLAKQIAVVLTDKVQTGNMTVYDLVCLGRIPHTGWWGKLAEEDLQAVEKALVSTKTKEIENRKLNELSDGQLQKTMIARALAQDGEVLVLDEPTAHLDLVNRFEIMTLLRELAHENSKAILVVTHDLEIAVETADRLWLMTKEHSLVTGSPEGLMIEGKVNLLVSDNKWHVNPLTGKMELNIPLTYPEITGPAHIIPWIKLAIRKSHPLNDMDSASIIVYRDPFSLKLTYKNQDYHFSSIEKLMHFLKYN</sequence>
<evidence type="ECO:0000256" key="6">
    <source>
        <dbReference type="ARBA" id="ARBA00022840"/>
    </source>
</evidence>
<dbReference type="Gene3D" id="3.40.50.300">
    <property type="entry name" value="P-loop containing nucleotide triphosphate hydrolases"/>
    <property type="match status" value="1"/>
</dbReference>
<dbReference type="InterPro" id="IPR003439">
    <property type="entry name" value="ABC_transporter-like_ATP-bd"/>
</dbReference>
<keyword evidence="7" id="KW-0408">Iron</keyword>
<gene>
    <name evidence="11" type="ORF">ACFPFU_15230</name>
</gene>
<dbReference type="SUPFAM" id="SSF52540">
    <property type="entry name" value="P-loop containing nucleoside triphosphate hydrolases"/>
    <property type="match status" value="1"/>
</dbReference>
<evidence type="ECO:0000313" key="11">
    <source>
        <dbReference type="EMBL" id="MFC4873050.1"/>
    </source>
</evidence>
<keyword evidence="6 11" id="KW-0067">ATP-binding</keyword>
<evidence type="ECO:0000256" key="1">
    <source>
        <dbReference type="ARBA" id="ARBA00004202"/>
    </source>
</evidence>
<feature type="domain" description="ABC transporter" evidence="10">
    <location>
        <begin position="8"/>
        <end position="248"/>
    </location>
</feature>
<keyword evidence="2" id="KW-0813">Transport</keyword>
<evidence type="ECO:0000259" key="10">
    <source>
        <dbReference type="PROSITE" id="PS50893"/>
    </source>
</evidence>
<dbReference type="InterPro" id="IPR027417">
    <property type="entry name" value="P-loop_NTPase"/>
</dbReference>
<evidence type="ECO:0000256" key="4">
    <source>
        <dbReference type="ARBA" id="ARBA00022496"/>
    </source>
</evidence>
<dbReference type="Proteomes" id="UP001595818">
    <property type="component" value="Unassembled WGS sequence"/>
</dbReference>
<dbReference type="GO" id="GO:0005524">
    <property type="term" value="F:ATP binding"/>
    <property type="evidence" value="ECO:0007669"/>
    <property type="project" value="UniProtKB-KW"/>
</dbReference>
<evidence type="ECO:0000256" key="3">
    <source>
        <dbReference type="ARBA" id="ARBA00022475"/>
    </source>
</evidence>
<dbReference type="RefSeq" id="WP_377065630.1">
    <property type="nucleotide sequence ID" value="NZ_JBHSJJ010000008.1"/>
</dbReference>
<comment type="subcellular location">
    <subcellularLocation>
        <location evidence="1">Cell membrane</location>
        <topology evidence="1">Peripheral membrane protein</topology>
    </subcellularLocation>
</comment>
<dbReference type="Pfam" id="PF00005">
    <property type="entry name" value="ABC_tran"/>
    <property type="match status" value="1"/>
</dbReference>
<evidence type="ECO:0000313" key="12">
    <source>
        <dbReference type="Proteomes" id="UP001595818"/>
    </source>
</evidence>
<keyword evidence="8" id="KW-0406">Ion transport</keyword>
<dbReference type="PANTHER" id="PTHR42771:SF2">
    <property type="entry name" value="IRON(3+)-HYDROXAMATE IMPORT ATP-BINDING PROTEIN FHUC"/>
    <property type="match status" value="1"/>
</dbReference>
<keyword evidence="9" id="KW-0472">Membrane</keyword>
<dbReference type="EMBL" id="JBHSJJ010000008">
    <property type="protein sequence ID" value="MFC4873050.1"/>
    <property type="molecule type" value="Genomic_DNA"/>
</dbReference>
<evidence type="ECO:0000256" key="7">
    <source>
        <dbReference type="ARBA" id="ARBA00023004"/>
    </source>
</evidence>
<evidence type="ECO:0000256" key="8">
    <source>
        <dbReference type="ARBA" id="ARBA00023065"/>
    </source>
</evidence>
<keyword evidence="12" id="KW-1185">Reference proteome</keyword>
<dbReference type="SMART" id="SM00382">
    <property type="entry name" value="AAA"/>
    <property type="match status" value="1"/>
</dbReference>
<keyword evidence="5" id="KW-0547">Nucleotide-binding</keyword>
<dbReference type="InterPro" id="IPR051535">
    <property type="entry name" value="Siderophore_ABC-ATPase"/>
</dbReference>
<evidence type="ECO:0000256" key="2">
    <source>
        <dbReference type="ARBA" id="ARBA00022448"/>
    </source>
</evidence>
<accession>A0ABV9T4B7</accession>
<comment type="caution">
    <text evidence="11">The sequence shown here is derived from an EMBL/GenBank/DDBJ whole genome shotgun (WGS) entry which is preliminary data.</text>
</comment>